<evidence type="ECO:0000256" key="1">
    <source>
        <dbReference type="SAM" id="MobiDB-lite"/>
    </source>
</evidence>
<feature type="region of interest" description="Disordered" evidence="1">
    <location>
        <begin position="18"/>
        <end position="40"/>
    </location>
</feature>
<sequence length="40" mass="4432">MALTGKPLSFMKSVVDSHSSHALSSKAKTRRSGILWNEWS</sequence>
<dbReference type="AlphaFoldDB" id="A0AB72ZEQ6"/>
<dbReference type="EMBL" id="AKRT01000441">
    <property type="protein sequence ID" value="EIR14036.1"/>
    <property type="molecule type" value="Genomic_DNA"/>
</dbReference>
<accession>A0AB72ZEQ6</accession>
<proteinExistence type="predicted"/>
<name>A0AB72ZEQ6_YERPE</name>
<evidence type="ECO:0000313" key="2">
    <source>
        <dbReference type="EMBL" id="EIR14036.1"/>
    </source>
</evidence>
<organism evidence="2 3">
    <name type="scientific">Yersinia pestis PY-08</name>
    <dbReference type="NCBI Taxonomy" id="992134"/>
    <lineage>
        <taxon>Bacteria</taxon>
        <taxon>Pseudomonadati</taxon>
        <taxon>Pseudomonadota</taxon>
        <taxon>Gammaproteobacteria</taxon>
        <taxon>Enterobacterales</taxon>
        <taxon>Yersiniaceae</taxon>
        <taxon>Yersinia</taxon>
    </lineage>
</organism>
<protein>
    <submittedName>
        <fullName evidence="2">Uncharacterized protein</fullName>
    </submittedName>
</protein>
<evidence type="ECO:0000313" key="3">
    <source>
        <dbReference type="Proteomes" id="UP000003231"/>
    </source>
</evidence>
<gene>
    <name evidence="2" type="ORF">YPPY08_4070</name>
</gene>
<reference evidence="2 3" key="1">
    <citation type="submission" date="2012-05" db="EMBL/GenBank/DDBJ databases">
        <title>Genome sequence of Yersinia Pestis PY-08.</title>
        <authorList>
            <person name="Santana-Cruz I."/>
            <person name="Sengamalay N."/>
            <person name="McCracken C."/>
            <person name="Daugherty S.C."/>
            <person name="Maroo A."/>
            <person name="Vara P.G."/>
            <person name="Tallon L.J."/>
            <person name="Sadzewicz L."/>
            <person name="Vinetz J.M."/>
            <person name="Cespedes Zambrano M.J."/>
            <person name="Fraser-Liggett C.M."/>
            <person name="Tettelin H."/>
        </authorList>
    </citation>
    <scope>NUCLEOTIDE SEQUENCE [LARGE SCALE GENOMIC DNA]</scope>
    <source>
        <strain evidence="2 3">PY-08</strain>
    </source>
</reference>
<dbReference type="Proteomes" id="UP000003231">
    <property type="component" value="Unassembled WGS sequence"/>
</dbReference>
<comment type="caution">
    <text evidence="2">The sequence shown here is derived from an EMBL/GenBank/DDBJ whole genome shotgun (WGS) entry which is preliminary data.</text>
</comment>